<dbReference type="Proteomes" id="UP001163731">
    <property type="component" value="Unassembled WGS sequence"/>
</dbReference>
<evidence type="ECO:0008006" key="3">
    <source>
        <dbReference type="Google" id="ProtNLM"/>
    </source>
</evidence>
<dbReference type="EMBL" id="JAPDHW010000002">
    <property type="protein sequence ID" value="MCW3167728.1"/>
    <property type="molecule type" value="Genomic_DNA"/>
</dbReference>
<dbReference type="Gene3D" id="3.30.1150.10">
    <property type="match status" value="1"/>
</dbReference>
<reference evidence="1" key="1">
    <citation type="submission" date="2022-10" db="EMBL/GenBank/DDBJ databases">
        <title>Chryseobacterium babae sp. nov. isolated from the gut of the beetle Oryctes rhinoceros, and Chryseobacterium kimseyorum sp. nov., isolated from a stick insect rearing cage.</title>
        <authorList>
            <person name="Shelomi M."/>
            <person name="Han C.-J."/>
            <person name="Chen W.-M."/>
            <person name="Chen H.-K."/>
            <person name="Liaw S.-J."/>
            <person name="Muhle E."/>
            <person name="Clermont D."/>
        </authorList>
    </citation>
    <scope>NUCLEOTIDE SEQUENCE</scope>
    <source>
        <strain evidence="1">09-1422</strain>
    </source>
</reference>
<proteinExistence type="predicted"/>
<evidence type="ECO:0000313" key="2">
    <source>
        <dbReference type="Proteomes" id="UP001163731"/>
    </source>
</evidence>
<accession>A0ABT3HVB3</accession>
<sequence>MIQKKFKTRKILNTGKKESSQVTFIVEKDGSITGVEAFGSNEELNNEAVKSVLKIKGTWIPGEVNGMKVRGRMKFPNFY</sequence>
<name>A0ABT3HVB3_9FLAO</name>
<dbReference type="SUPFAM" id="SSF74653">
    <property type="entry name" value="TolA/TonB C-terminal domain"/>
    <property type="match status" value="1"/>
</dbReference>
<keyword evidence="2" id="KW-1185">Reference proteome</keyword>
<protein>
    <recommendedName>
        <fullName evidence="3">TonB C-terminal domain-containing protein</fullName>
    </recommendedName>
</protein>
<gene>
    <name evidence="1" type="ORF">OMO38_04220</name>
</gene>
<evidence type="ECO:0000313" key="1">
    <source>
        <dbReference type="EMBL" id="MCW3167728.1"/>
    </source>
</evidence>
<organism evidence="1 2">
    <name type="scientific">Chryseobacterium kimseyorum</name>
    <dbReference type="NCBI Taxonomy" id="2984028"/>
    <lineage>
        <taxon>Bacteria</taxon>
        <taxon>Pseudomonadati</taxon>
        <taxon>Bacteroidota</taxon>
        <taxon>Flavobacteriia</taxon>
        <taxon>Flavobacteriales</taxon>
        <taxon>Weeksellaceae</taxon>
        <taxon>Chryseobacterium group</taxon>
        <taxon>Chryseobacterium</taxon>
    </lineage>
</organism>
<dbReference type="RefSeq" id="WP_264748971.1">
    <property type="nucleotide sequence ID" value="NZ_JAPDHW010000002.1"/>
</dbReference>
<comment type="caution">
    <text evidence="1">The sequence shown here is derived from an EMBL/GenBank/DDBJ whole genome shotgun (WGS) entry which is preliminary data.</text>
</comment>